<dbReference type="InterPro" id="IPR025329">
    <property type="entry name" value="DUF4235"/>
</dbReference>
<sequence length="83" mass="9021">MMRPVSMVSGMLSGMLAGLIFRQVWKLAAGQEDAPSPAQQEYGWRQILLAAAIEGAIFGVVRAAVDRSSMKGYERLTGHWPGD</sequence>
<dbReference type="OrthoDB" id="5244650at2"/>
<evidence type="ECO:0000313" key="2">
    <source>
        <dbReference type="Proteomes" id="UP000265768"/>
    </source>
</evidence>
<reference evidence="1 2" key="1">
    <citation type="submission" date="2018-09" db="EMBL/GenBank/DDBJ databases">
        <title>YIM 75507 draft genome.</title>
        <authorList>
            <person name="Tang S."/>
            <person name="Feng Y."/>
        </authorList>
    </citation>
    <scope>NUCLEOTIDE SEQUENCE [LARGE SCALE GENOMIC DNA]</scope>
    <source>
        <strain evidence="1 2">YIM 75507</strain>
    </source>
</reference>
<dbReference type="Pfam" id="PF14019">
    <property type="entry name" value="DUF4235"/>
    <property type="match status" value="1"/>
</dbReference>
<dbReference type="Proteomes" id="UP000265768">
    <property type="component" value="Unassembled WGS sequence"/>
</dbReference>
<evidence type="ECO:0000313" key="1">
    <source>
        <dbReference type="EMBL" id="RJL32881.1"/>
    </source>
</evidence>
<gene>
    <name evidence="1" type="ORF">D5H75_14355</name>
</gene>
<dbReference type="EMBL" id="QZEY01000004">
    <property type="protein sequence ID" value="RJL32881.1"/>
    <property type="molecule type" value="Genomic_DNA"/>
</dbReference>
<proteinExistence type="predicted"/>
<organism evidence="1 2">
    <name type="scientific">Bailinhaonella thermotolerans</name>
    <dbReference type="NCBI Taxonomy" id="1070861"/>
    <lineage>
        <taxon>Bacteria</taxon>
        <taxon>Bacillati</taxon>
        <taxon>Actinomycetota</taxon>
        <taxon>Actinomycetes</taxon>
        <taxon>Streptosporangiales</taxon>
        <taxon>Streptosporangiaceae</taxon>
        <taxon>Bailinhaonella</taxon>
    </lineage>
</organism>
<comment type="caution">
    <text evidence="1">The sequence shown here is derived from an EMBL/GenBank/DDBJ whole genome shotgun (WGS) entry which is preliminary data.</text>
</comment>
<dbReference type="AlphaFoldDB" id="A0A3A4AVX9"/>
<keyword evidence="2" id="KW-1185">Reference proteome</keyword>
<name>A0A3A4AVX9_9ACTN</name>
<protein>
    <submittedName>
        <fullName evidence="1">DUF4235 domain-containing protein</fullName>
    </submittedName>
</protein>
<accession>A0A3A4AVX9</accession>